<reference evidence="2" key="1">
    <citation type="submission" date="2024-04" db="EMBL/GenBank/DDBJ databases">
        <authorList>
            <person name="Shaw F."/>
            <person name="Minotto A."/>
        </authorList>
    </citation>
    <scope>NUCLEOTIDE SEQUENCE [LARGE SCALE GENOMIC DNA]</scope>
</reference>
<protein>
    <recommendedName>
        <fullName evidence="3">BTB domain-containing protein</fullName>
    </recommendedName>
</protein>
<keyword evidence="2" id="KW-1185">Reference proteome</keyword>
<sequence>MVHMKSLTIKIPPAPMSTSAVTPLGTPDPGLWHRKAHNPVVIRAGQTLFRVDATCLCRESAVFSRFMRQLPRVFSASLCPWIEVSDTAEDVRTLLYFLYDDQHVPKDVDEVLTALRMCVRYEMGGWTLVHERLYDFLMLIYPSTLEGLDHLQVQQSFYPHIQRHYWLNSDVCFRLLNALADIRNQIDDYTQVDDLWFGLLLCCATRPYDDIEQGIVDLDGNWWELDPDLQEFILHKARPSLDYIARKMTYGFIWSTKYHPLYLDTHRLRRTTSNGIRKKWPKPLPKTHLGEQCQPFRESLKGEVDTFRDAHTGYVNPFWMPLTFRAGKLLECVTCCRECRKTWTKYIEEGRTHGWQEILSLFRAYNIEQ</sequence>
<gene>
    <name evidence="1" type="ORF">GFSPODELE1_LOCUS10294</name>
</gene>
<accession>A0ABP1E8N0</accession>
<organism evidence="1 2">
    <name type="scientific">Somion occarium</name>
    <dbReference type="NCBI Taxonomy" id="3059160"/>
    <lineage>
        <taxon>Eukaryota</taxon>
        <taxon>Fungi</taxon>
        <taxon>Dikarya</taxon>
        <taxon>Basidiomycota</taxon>
        <taxon>Agaricomycotina</taxon>
        <taxon>Agaricomycetes</taxon>
        <taxon>Polyporales</taxon>
        <taxon>Cerrenaceae</taxon>
        <taxon>Somion</taxon>
    </lineage>
</organism>
<proteinExistence type="predicted"/>
<evidence type="ECO:0008006" key="3">
    <source>
        <dbReference type="Google" id="ProtNLM"/>
    </source>
</evidence>
<dbReference type="Proteomes" id="UP001497453">
    <property type="component" value="Chromosome 8"/>
</dbReference>
<dbReference type="EMBL" id="OZ037951">
    <property type="protein sequence ID" value="CAL1715559.1"/>
    <property type="molecule type" value="Genomic_DNA"/>
</dbReference>
<evidence type="ECO:0000313" key="1">
    <source>
        <dbReference type="EMBL" id="CAL1715559.1"/>
    </source>
</evidence>
<name>A0ABP1E8N0_9APHY</name>
<evidence type="ECO:0000313" key="2">
    <source>
        <dbReference type="Proteomes" id="UP001497453"/>
    </source>
</evidence>